<name>A0A5R9FC52_9BACL</name>
<sequence>MHVNRTGIYKNVLERRWEYWVVESEKIKIMVSWISWNTSQNELEKWKKRHLLEDVSYTA</sequence>
<dbReference type="RefSeq" id="WP_138124302.1">
    <property type="nucleotide sequence ID" value="NZ_SWLG01000004.1"/>
</dbReference>
<keyword evidence="2" id="KW-1185">Reference proteome</keyword>
<comment type="caution">
    <text evidence="1">The sequence shown here is derived from an EMBL/GenBank/DDBJ whole genome shotgun (WGS) entry which is preliminary data.</text>
</comment>
<accession>A0A5R9FC52</accession>
<protein>
    <submittedName>
        <fullName evidence="1">Uncharacterized protein</fullName>
    </submittedName>
</protein>
<reference evidence="1 2" key="1">
    <citation type="submission" date="2019-04" db="EMBL/GenBank/DDBJ databases">
        <title>Bacillus caeni sp. nov., a bacterium isolated from mangrove sediment.</title>
        <authorList>
            <person name="Huang H."/>
            <person name="Mo K."/>
            <person name="Hu Y."/>
        </authorList>
    </citation>
    <scope>NUCLEOTIDE SEQUENCE [LARGE SCALE GENOMIC DNA]</scope>
    <source>
        <strain evidence="1 2">HB172195</strain>
    </source>
</reference>
<dbReference type="Proteomes" id="UP000308230">
    <property type="component" value="Unassembled WGS sequence"/>
</dbReference>
<evidence type="ECO:0000313" key="2">
    <source>
        <dbReference type="Proteomes" id="UP000308230"/>
    </source>
</evidence>
<gene>
    <name evidence="1" type="ORF">FCL54_06230</name>
</gene>
<proteinExistence type="predicted"/>
<organism evidence="1 2">
    <name type="scientific">Exobacillus caeni</name>
    <dbReference type="NCBI Taxonomy" id="2574798"/>
    <lineage>
        <taxon>Bacteria</taxon>
        <taxon>Bacillati</taxon>
        <taxon>Bacillota</taxon>
        <taxon>Bacilli</taxon>
        <taxon>Bacillales</taxon>
        <taxon>Guptibacillaceae</taxon>
        <taxon>Exobacillus</taxon>
    </lineage>
</organism>
<dbReference type="EMBL" id="SWLG01000004">
    <property type="protein sequence ID" value="TLS38134.1"/>
    <property type="molecule type" value="Genomic_DNA"/>
</dbReference>
<dbReference type="AlphaFoldDB" id="A0A5R9FC52"/>
<dbReference type="OrthoDB" id="2970988at2"/>
<evidence type="ECO:0000313" key="1">
    <source>
        <dbReference type="EMBL" id="TLS38134.1"/>
    </source>
</evidence>